<dbReference type="Proteomes" id="UP000294513">
    <property type="component" value="Unassembled WGS sequence"/>
</dbReference>
<organism evidence="7 8">
    <name type="scientific">Actinomadura rubrisoli</name>
    <dbReference type="NCBI Taxonomy" id="2530368"/>
    <lineage>
        <taxon>Bacteria</taxon>
        <taxon>Bacillati</taxon>
        <taxon>Actinomycetota</taxon>
        <taxon>Actinomycetes</taxon>
        <taxon>Streptosporangiales</taxon>
        <taxon>Thermomonosporaceae</taxon>
        <taxon>Actinomadura</taxon>
    </lineage>
</organism>
<dbReference type="InterPro" id="IPR003439">
    <property type="entry name" value="ABC_transporter-like_ATP-bd"/>
</dbReference>
<dbReference type="PANTHER" id="PTHR43776:SF7">
    <property type="entry name" value="D,D-DIPEPTIDE TRANSPORT ATP-BINDING PROTEIN DDPF-RELATED"/>
    <property type="match status" value="1"/>
</dbReference>
<dbReference type="InterPro" id="IPR017871">
    <property type="entry name" value="ABC_transporter-like_CS"/>
</dbReference>
<dbReference type="PANTHER" id="PTHR43776">
    <property type="entry name" value="TRANSPORT ATP-BINDING PROTEIN"/>
    <property type="match status" value="1"/>
</dbReference>
<dbReference type="EMBL" id="SMKU01000024">
    <property type="protein sequence ID" value="TDD93930.1"/>
    <property type="molecule type" value="Genomic_DNA"/>
</dbReference>
<dbReference type="Gene3D" id="3.40.50.300">
    <property type="entry name" value="P-loop containing nucleotide triphosphate hydrolases"/>
    <property type="match status" value="2"/>
</dbReference>
<dbReference type="InterPro" id="IPR003593">
    <property type="entry name" value="AAA+_ATPase"/>
</dbReference>
<dbReference type="Pfam" id="PF00005">
    <property type="entry name" value="ABC_tran"/>
    <property type="match status" value="2"/>
</dbReference>
<dbReference type="SUPFAM" id="SSF52540">
    <property type="entry name" value="P-loop containing nucleoside triphosphate hydrolases"/>
    <property type="match status" value="2"/>
</dbReference>
<keyword evidence="3" id="KW-0547">Nucleotide-binding</keyword>
<comment type="caution">
    <text evidence="7">The sequence shown here is derived from an EMBL/GenBank/DDBJ whole genome shotgun (WGS) entry which is preliminary data.</text>
</comment>
<dbReference type="OrthoDB" id="2986442at2"/>
<evidence type="ECO:0000313" key="7">
    <source>
        <dbReference type="EMBL" id="TDD93930.1"/>
    </source>
</evidence>
<evidence type="ECO:0000259" key="6">
    <source>
        <dbReference type="PROSITE" id="PS50893"/>
    </source>
</evidence>
<protein>
    <submittedName>
        <fullName evidence="7">ABC transporter ATP-binding protein</fullName>
    </submittedName>
</protein>
<feature type="region of interest" description="Disordered" evidence="5">
    <location>
        <begin position="466"/>
        <end position="492"/>
    </location>
</feature>
<name>A0A4R5C760_9ACTN</name>
<evidence type="ECO:0000256" key="2">
    <source>
        <dbReference type="ARBA" id="ARBA00022448"/>
    </source>
</evidence>
<dbReference type="GO" id="GO:0005524">
    <property type="term" value="F:ATP binding"/>
    <property type="evidence" value="ECO:0007669"/>
    <property type="project" value="UniProtKB-KW"/>
</dbReference>
<dbReference type="SMART" id="SM00382">
    <property type="entry name" value="AAA"/>
    <property type="match status" value="2"/>
</dbReference>
<evidence type="ECO:0000256" key="1">
    <source>
        <dbReference type="ARBA" id="ARBA00005417"/>
    </source>
</evidence>
<dbReference type="InterPro" id="IPR050319">
    <property type="entry name" value="ABC_transp_ATP-bind"/>
</dbReference>
<evidence type="ECO:0000313" key="8">
    <source>
        <dbReference type="Proteomes" id="UP000294513"/>
    </source>
</evidence>
<dbReference type="GO" id="GO:0016887">
    <property type="term" value="F:ATP hydrolysis activity"/>
    <property type="evidence" value="ECO:0007669"/>
    <property type="project" value="InterPro"/>
</dbReference>
<evidence type="ECO:0000256" key="5">
    <source>
        <dbReference type="SAM" id="MobiDB-lite"/>
    </source>
</evidence>
<keyword evidence="4 7" id="KW-0067">ATP-binding</keyword>
<comment type="similarity">
    <text evidence="1">Belongs to the ABC transporter superfamily.</text>
</comment>
<dbReference type="AlphaFoldDB" id="A0A4R5C760"/>
<gene>
    <name evidence="7" type="ORF">E1298_07875</name>
</gene>
<proteinExistence type="inferred from homology"/>
<accession>A0A4R5C760</accession>
<dbReference type="InterPro" id="IPR027417">
    <property type="entry name" value="P-loop_NTPase"/>
</dbReference>
<dbReference type="GO" id="GO:0055085">
    <property type="term" value="P:transmembrane transport"/>
    <property type="evidence" value="ECO:0007669"/>
    <property type="project" value="UniProtKB-ARBA"/>
</dbReference>
<keyword evidence="8" id="KW-1185">Reference proteome</keyword>
<keyword evidence="2" id="KW-0813">Transport</keyword>
<dbReference type="PROSITE" id="PS50893">
    <property type="entry name" value="ABC_TRANSPORTER_2"/>
    <property type="match status" value="2"/>
</dbReference>
<evidence type="ECO:0000256" key="4">
    <source>
        <dbReference type="ARBA" id="ARBA00022840"/>
    </source>
</evidence>
<sequence length="492" mass="52109">MVKTHDTATAGLTVTGLTVDVPGRRVVHGIDLTVPAGRVLALVGPSGSGKTLTARAIAGLQPHGGTVLVDGRPPVRGRDVGYAFQDALASLNPTVTVRRHLTETVSAHRTGDPATALSRFGLDPALAGAYPFELSGGQAQRVALALATVHEPSVLIADEVTTALDPVTQATVLDLVRAQAGDRAVLLITHDLAAAARWADDIAVMRDGRVIEHGPARQILTEPASDLVREWAAVATGTHRPAAAPTASGGEDLALTGVRRVLRSRRRTTLALDAVDLDIRSGEAVAIVGRSGSGKSTLIGALAALDRPDQGTVQRDGQDVWALRGRERRAVRHRTGLIFQDPLASFDPRHTVRQVIAEAGPYDDGLLRHVGLDPAMGGRRPATLSGGERQRVGIARALAQKPRVLLADEPTSGLDVLTQERVLRLLAGLRRDHGLTIVLVTHDLRVARRVADRIIVLHDGRIVEDLPAPGLDTARHPESRRLLKATAPEPAN</sequence>
<reference evidence="7 8" key="1">
    <citation type="submission" date="2019-03" db="EMBL/GenBank/DDBJ databases">
        <title>Draft genome sequences of novel Actinobacteria.</title>
        <authorList>
            <person name="Sahin N."/>
            <person name="Ay H."/>
            <person name="Saygin H."/>
        </authorList>
    </citation>
    <scope>NUCLEOTIDE SEQUENCE [LARGE SCALE GENOMIC DNA]</scope>
    <source>
        <strain evidence="7 8">H3C3</strain>
    </source>
</reference>
<feature type="domain" description="ABC transporter" evidence="6">
    <location>
        <begin position="2"/>
        <end position="232"/>
    </location>
</feature>
<feature type="domain" description="ABC transporter" evidence="6">
    <location>
        <begin position="253"/>
        <end position="484"/>
    </location>
</feature>
<dbReference type="RefSeq" id="WP_131890457.1">
    <property type="nucleotide sequence ID" value="NZ_SMKU01000024.1"/>
</dbReference>
<dbReference type="PROSITE" id="PS00211">
    <property type="entry name" value="ABC_TRANSPORTER_1"/>
    <property type="match status" value="2"/>
</dbReference>
<evidence type="ECO:0000256" key="3">
    <source>
        <dbReference type="ARBA" id="ARBA00022741"/>
    </source>
</evidence>
<dbReference type="CDD" id="cd03257">
    <property type="entry name" value="ABC_NikE_OppD_transporters"/>
    <property type="match status" value="2"/>
</dbReference>